<dbReference type="InterPro" id="IPR045134">
    <property type="entry name" value="UHRF1/2-like"/>
</dbReference>
<dbReference type="InterPro" id="IPR003105">
    <property type="entry name" value="SRA_YDG"/>
</dbReference>
<organism evidence="5 6">
    <name type="scientific">Calycina marina</name>
    <dbReference type="NCBI Taxonomy" id="1763456"/>
    <lineage>
        <taxon>Eukaryota</taxon>
        <taxon>Fungi</taxon>
        <taxon>Dikarya</taxon>
        <taxon>Ascomycota</taxon>
        <taxon>Pezizomycotina</taxon>
        <taxon>Leotiomycetes</taxon>
        <taxon>Helotiales</taxon>
        <taxon>Pezizellaceae</taxon>
        <taxon>Calycina</taxon>
    </lineage>
</organism>
<dbReference type="SMART" id="SM00466">
    <property type="entry name" value="SRA"/>
    <property type="match status" value="1"/>
</dbReference>
<keyword evidence="6" id="KW-1185">Reference proteome</keyword>
<dbReference type="InterPro" id="IPR015947">
    <property type="entry name" value="PUA-like_sf"/>
</dbReference>
<comment type="subcellular location">
    <subcellularLocation>
        <location evidence="2">Nucleus</location>
    </subcellularLocation>
</comment>
<dbReference type="EMBL" id="MU253820">
    <property type="protein sequence ID" value="KAG9246021.1"/>
    <property type="molecule type" value="Genomic_DNA"/>
</dbReference>
<evidence type="ECO:0000313" key="6">
    <source>
        <dbReference type="Proteomes" id="UP000887226"/>
    </source>
</evidence>
<dbReference type="GO" id="GO:0044027">
    <property type="term" value="P:negative regulation of gene expression via chromosomal CpG island methylation"/>
    <property type="evidence" value="ECO:0007669"/>
    <property type="project" value="TreeGrafter"/>
</dbReference>
<dbReference type="AlphaFoldDB" id="A0A9P7Z688"/>
<keyword evidence="1 2" id="KW-0539">Nucleus</keyword>
<evidence type="ECO:0000259" key="4">
    <source>
        <dbReference type="PROSITE" id="PS51015"/>
    </source>
</evidence>
<dbReference type="PROSITE" id="PS51015">
    <property type="entry name" value="YDG"/>
    <property type="match status" value="1"/>
</dbReference>
<feature type="compositionally biased region" description="Polar residues" evidence="3">
    <location>
        <begin position="436"/>
        <end position="451"/>
    </location>
</feature>
<dbReference type="OrthoDB" id="2270193at2759"/>
<dbReference type="Gene3D" id="2.30.280.10">
    <property type="entry name" value="SRA-YDG"/>
    <property type="match status" value="1"/>
</dbReference>
<dbReference type="InterPro" id="IPR036987">
    <property type="entry name" value="SRA-YDG_sf"/>
</dbReference>
<dbReference type="SUPFAM" id="SSF88697">
    <property type="entry name" value="PUA domain-like"/>
    <property type="match status" value="1"/>
</dbReference>
<reference evidence="5" key="1">
    <citation type="journal article" date="2021" name="IMA Fungus">
        <title>Genomic characterization of three marine fungi, including Emericellopsis atlantica sp. nov. with signatures of a generalist lifestyle and marine biomass degradation.</title>
        <authorList>
            <person name="Hagestad O.C."/>
            <person name="Hou L."/>
            <person name="Andersen J.H."/>
            <person name="Hansen E.H."/>
            <person name="Altermark B."/>
            <person name="Li C."/>
            <person name="Kuhnert E."/>
            <person name="Cox R.J."/>
            <person name="Crous P.W."/>
            <person name="Spatafora J.W."/>
            <person name="Lail K."/>
            <person name="Amirebrahimi M."/>
            <person name="Lipzen A."/>
            <person name="Pangilinan J."/>
            <person name="Andreopoulos W."/>
            <person name="Hayes R.D."/>
            <person name="Ng V."/>
            <person name="Grigoriev I.V."/>
            <person name="Jackson S.A."/>
            <person name="Sutton T.D.S."/>
            <person name="Dobson A.D.W."/>
            <person name="Rama T."/>
        </authorList>
    </citation>
    <scope>NUCLEOTIDE SEQUENCE</scope>
    <source>
        <strain evidence="5">TRa3180A</strain>
    </source>
</reference>
<dbReference type="Pfam" id="PF02182">
    <property type="entry name" value="SAD_SRA"/>
    <property type="match status" value="1"/>
</dbReference>
<dbReference type="Proteomes" id="UP000887226">
    <property type="component" value="Unassembled WGS sequence"/>
</dbReference>
<dbReference type="GO" id="GO:0005634">
    <property type="term" value="C:nucleus"/>
    <property type="evidence" value="ECO:0007669"/>
    <property type="project" value="UniProtKB-SubCell"/>
</dbReference>
<dbReference type="PANTHER" id="PTHR14140:SF27">
    <property type="entry name" value="OS04G0289800 PROTEIN"/>
    <property type="match status" value="1"/>
</dbReference>
<proteinExistence type="predicted"/>
<feature type="compositionally biased region" description="Acidic residues" evidence="3">
    <location>
        <begin position="250"/>
        <end position="264"/>
    </location>
</feature>
<feature type="region of interest" description="Disordered" evidence="3">
    <location>
        <begin position="16"/>
        <end position="49"/>
    </location>
</feature>
<protein>
    <submittedName>
        <fullName evidence="5">PUA-like domain-containing protein</fullName>
    </submittedName>
</protein>
<accession>A0A9P7Z688</accession>
<evidence type="ECO:0000256" key="1">
    <source>
        <dbReference type="ARBA" id="ARBA00023242"/>
    </source>
</evidence>
<dbReference type="GO" id="GO:0016567">
    <property type="term" value="P:protein ubiquitination"/>
    <property type="evidence" value="ECO:0007669"/>
    <property type="project" value="TreeGrafter"/>
</dbReference>
<gene>
    <name evidence="5" type="ORF">BJ878DRAFT_317564</name>
</gene>
<feature type="region of interest" description="Disordered" evidence="3">
    <location>
        <begin position="250"/>
        <end position="275"/>
    </location>
</feature>
<evidence type="ECO:0000256" key="3">
    <source>
        <dbReference type="SAM" id="MobiDB-lite"/>
    </source>
</evidence>
<evidence type="ECO:0000313" key="5">
    <source>
        <dbReference type="EMBL" id="KAG9246021.1"/>
    </source>
</evidence>
<evidence type="ECO:0000256" key="2">
    <source>
        <dbReference type="PROSITE-ProRule" id="PRU00358"/>
    </source>
</evidence>
<name>A0A9P7Z688_9HELO</name>
<sequence>MTSNTALIEKLMKRVNKLRSGSNNQAAPPRKRDFDSIASSTDDDDDDHAAKKQLEEENVSRFQSNSALEISELPSTPNLADSHTFLDLSQQDNGIADVIAPVPYIEKRASSMSPMESANGSTAAGTITTSVTESVAEEETLDVPSNRDERVKFIKDMNANLKIVAAHNRVGKVIAAKDAALSIRRHQLLRAYLSWMESDLDIDSDLAKRTNMELCLGLLFKDPKITCPEDFKTIGKSLHDKWEAENWGEDIVPDEGNESEEEQEPPQKPFDGLRASSTRNLISQYNTDATIRYPPKGHRIWGENGIMDGVVEKRGPSGYKTYILDRRVSQKSAKVFGHNGIPVGVWYPTQLVALQRGAHGSRVGGIAGSVATGAYSIVTSAHYDDLDEDKGETLYFSGSNSHENDDPSKPLPSSKATKALKASRSSGKPVRVLRSGGSTYSDNPKSKSSSYLPSCGLRYDGLYRVVEMRIEMNNKNGAYERFKLERLPNQVSLEEIRRESPTYQQIKDLQDSKVGY</sequence>
<feature type="domain" description="YDG" evidence="4">
    <location>
        <begin position="336"/>
        <end position="486"/>
    </location>
</feature>
<feature type="region of interest" description="Disordered" evidence="3">
    <location>
        <begin position="394"/>
        <end position="451"/>
    </location>
</feature>
<dbReference type="PANTHER" id="PTHR14140">
    <property type="entry name" value="E3 UBIQUITIN-PROTEIN LIGASE UHRF-RELATED"/>
    <property type="match status" value="1"/>
</dbReference>
<comment type="caution">
    <text evidence="5">The sequence shown here is derived from an EMBL/GenBank/DDBJ whole genome shotgun (WGS) entry which is preliminary data.</text>
</comment>
<dbReference type="GO" id="GO:0061630">
    <property type="term" value="F:ubiquitin protein ligase activity"/>
    <property type="evidence" value="ECO:0007669"/>
    <property type="project" value="TreeGrafter"/>
</dbReference>